<feature type="compositionally biased region" description="Polar residues" evidence="10">
    <location>
        <begin position="386"/>
        <end position="400"/>
    </location>
</feature>
<dbReference type="RefSeq" id="WP_245705293.1">
    <property type="nucleotide sequence ID" value="NZ_FNDK01000028.1"/>
</dbReference>
<dbReference type="SUPFAM" id="SSF103190">
    <property type="entry name" value="Sensory domain-like"/>
    <property type="match status" value="1"/>
</dbReference>
<protein>
    <submittedName>
        <fullName evidence="14">Methyl-accepting chemotaxis sensory transducer with Cache sensor</fullName>
    </submittedName>
</protein>
<comment type="subcellular location">
    <subcellularLocation>
        <location evidence="1">Cell membrane</location>
        <topology evidence="1">Multi-pass membrane protein</topology>
    </subcellularLocation>
</comment>
<dbReference type="Pfam" id="PF00672">
    <property type="entry name" value="HAMP"/>
    <property type="match status" value="1"/>
</dbReference>
<evidence type="ECO:0000313" key="15">
    <source>
        <dbReference type="Proteomes" id="UP000199163"/>
    </source>
</evidence>
<dbReference type="PROSITE" id="PS50111">
    <property type="entry name" value="CHEMOTAXIS_TRANSDUC_2"/>
    <property type="match status" value="1"/>
</dbReference>
<dbReference type="FunFam" id="1.10.287.950:FF:000001">
    <property type="entry name" value="Methyl-accepting chemotaxis sensory transducer"/>
    <property type="match status" value="1"/>
</dbReference>
<evidence type="ECO:0000256" key="4">
    <source>
        <dbReference type="ARBA" id="ARBA00022692"/>
    </source>
</evidence>
<comment type="similarity">
    <text evidence="8">Belongs to the methyl-accepting chemotaxis (MCP) protein family.</text>
</comment>
<keyword evidence="15" id="KW-1185">Reference proteome</keyword>
<keyword evidence="2" id="KW-1003">Cell membrane</keyword>
<dbReference type="InterPro" id="IPR004089">
    <property type="entry name" value="MCPsignal_dom"/>
</dbReference>
<evidence type="ECO:0000256" key="1">
    <source>
        <dbReference type="ARBA" id="ARBA00004651"/>
    </source>
</evidence>
<dbReference type="GO" id="GO:0006935">
    <property type="term" value="P:chemotaxis"/>
    <property type="evidence" value="ECO:0007669"/>
    <property type="project" value="UniProtKB-KW"/>
</dbReference>
<dbReference type="AlphaFoldDB" id="A0A1G8J2L6"/>
<dbReference type="InterPro" id="IPR003660">
    <property type="entry name" value="HAMP_dom"/>
</dbReference>
<reference evidence="14 15" key="1">
    <citation type="submission" date="2016-10" db="EMBL/GenBank/DDBJ databases">
        <authorList>
            <person name="de Groot N.N."/>
        </authorList>
    </citation>
    <scope>NUCLEOTIDE SEQUENCE [LARGE SCALE GENOMIC DNA]</scope>
    <source>
        <strain evidence="14 15">DSM 21632</strain>
    </source>
</reference>
<evidence type="ECO:0000256" key="6">
    <source>
        <dbReference type="ARBA" id="ARBA00023136"/>
    </source>
</evidence>
<dbReference type="InterPro" id="IPR004090">
    <property type="entry name" value="Chemotax_Me-accpt_rcpt"/>
</dbReference>
<dbReference type="SMART" id="SM00304">
    <property type="entry name" value="HAMP"/>
    <property type="match status" value="2"/>
</dbReference>
<accession>A0A1G8J2L6</accession>
<organism evidence="14 15">
    <name type="scientific">Alteribacillus persepolensis</name>
    <dbReference type="NCBI Taxonomy" id="568899"/>
    <lineage>
        <taxon>Bacteria</taxon>
        <taxon>Bacillati</taxon>
        <taxon>Bacillota</taxon>
        <taxon>Bacilli</taxon>
        <taxon>Bacillales</taxon>
        <taxon>Bacillaceae</taxon>
        <taxon>Alteribacillus</taxon>
    </lineage>
</organism>
<keyword evidence="6 11" id="KW-0472">Membrane</keyword>
<feature type="transmembrane region" description="Helical" evidence="11">
    <location>
        <begin position="282"/>
        <end position="303"/>
    </location>
</feature>
<dbReference type="Gene3D" id="6.10.340.10">
    <property type="match status" value="1"/>
</dbReference>
<keyword evidence="5 11" id="KW-1133">Transmembrane helix</keyword>
<evidence type="ECO:0000256" key="11">
    <source>
        <dbReference type="SAM" id="Phobius"/>
    </source>
</evidence>
<dbReference type="GO" id="GO:0005886">
    <property type="term" value="C:plasma membrane"/>
    <property type="evidence" value="ECO:0007669"/>
    <property type="project" value="UniProtKB-SubCell"/>
</dbReference>
<dbReference type="PRINTS" id="PR00260">
    <property type="entry name" value="CHEMTRNSDUCR"/>
</dbReference>
<evidence type="ECO:0000259" key="13">
    <source>
        <dbReference type="PROSITE" id="PS50885"/>
    </source>
</evidence>
<evidence type="ECO:0000256" key="2">
    <source>
        <dbReference type="ARBA" id="ARBA00022475"/>
    </source>
</evidence>
<keyword evidence="4 11" id="KW-0812">Transmembrane</keyword>
<dbReference type="CDD" id="cd11386">
    <property type="entry name" value="MCP_signal"/>
    <property type="match status" value="1"/>
</dbReference>
<dbReference type="CDD" id="cd12914">
    <property type="entry name" value="PDC1_DGC_like"/>
    <property type="match status" value="1"/>
</dbReference>
<dbReference type="GO" id="GO:0007165">
    <property type="term" value="P:signal transduction"/>
    <property type="evidence" value="ECO:0007669"/>
    <property type="project" value="UniProtKB-KW"/>
</dbReference>
<evidence type="ECO:0000256" key="5">
    <source>
        <dbReference type="ARBA" id="ARBA00022989"/>
    </source>
</evidence>
<dbReference type="Gene3D" id="1.10.287.950">
    <property type="entry name" value="Methyl-accepting chemotaxis protein"/>
    <property type="match status" value="1"/>
</dbReference>
<dbReference type="SUPFAM" id="SSF58104">
    <property type="entry name" value="Methyl-accepting chemotaxis protein (MCP) signaling domain"/>
    <property type="match status" value="1"/>
</dbReference>
<dbReference type="Pfam" id="PF00015">
    <property type="entry name" value="MCPsignal"/>
    <property type="match status" value="1"/>
</dbReference>
<proteinExistence type="inferred from homology"/>
<keyword evidence="7 9" id="KW-0807">Transducer</keyword>
<dbReference type="PANTHER" id="PTHR32089:SF112">
    <property type="entry name" value="LYSOZYME-LIKE PROTEIN-RELATED"/>
    <property type="match status" value="1"/>
</dbReference>
<evidence type="ECO:0000256" key="10">
    <source>
        <dbReference type="SAM" id="MobiDB-lite"/>
    </source>
</evidence>
<keyword evidence="3" id="KW-0145">Chemotaxis</keyword>
<feature type="domain" description="HAMP" evidence="13">
    <location>
        <begin position="304"/>
        <end position="357"/>
    </location>
</feature>
<dbReference type="Pfam" id="PF02743">
    <property type="entry name" value="dCache_1"/>
    <property type="match status" value="1"/>
</dbReference>
<feature type="region of interest" description="Disordered" evidence="10">
    <location>
        <begin position="367"/>
        <end position="407"/>
    </location>
</feature>
<evidence type="ECO:0000256" key="8">
    <source>
        <dbReference type="ARBA" id="ARBA00029447"/>
    </source>
</evidence>
<dbReference type="PROSITE" id="PS50885">
    <property type="entry name" value="HAMP"/>
    <property type="match status" value="1"/>
</dbReference>
<evidence type="ECO:0000256" key="7">
    <source>
        <dbReference type="ARBA" id="ARBA00023224"/>
    </source>
</evidence>
<dbReference type="GO" id="GO:0004888">
    <property type="term" value="F:transmembrane signaling receptor activity"/>
    <property type="evidence" value="ECO:0007669"/>
    <property type="project" value="InterPro"/>
</dbReference>
<dbReference type="CDD" id="cd06225">
    <property type="entry name" value="HAMP"/>
    <property type="match status" value="1"/>
</dbReference>
<name>A0A1G8J2L6_9BACI</name>
<dbReference type="Proteomes" id="UP000199163">
    <property type="component" value="Unassembled WGS sequence"/>
</dbReference>
<feature type="domain" description="Methyl-accepting transducer" evidence="12">
    <location>
        <begin position="376"/>
        <end position="612"/>
    </location>
</feature>
<dbReference type="STRING" id="568899.SAMN05192534_12822"/>
<gene>
    <name evidence="14" type="ORF">SAMN05192534_12822</name>
</gene>
<dbReference type="Gene3D" id="3.30.450.20">
    <property type="entry name" value="PAS domain"/>
    <property type="match status" value="1"/>
</dbReference>
<dbReference type="SMART" id="SM00283">
    <property type="entry name" value="MA"/>
    <property type="match status" value="1"/>
</dbReference>
<dbReference type="PANTHER" id="PTHR32089">
    <property type="entry name" value="METHYL-ACCEPTING CHEMOTAXIS PROTEIN MCPB"/>
    <property type="match status" value="1"/>
</dbReference>
<dbReference type="InterPro" id="IPR029151">
    <property type="entry name" value="Sensor-like_sf"/>
</dbReference>
<sequence length="664" mass="71759">MRKRKRVGMKKKLVASFLLVGLLPMLTASWLVYNISSGEMVAKEKESMETIAENLSMNMEQWLDKRLGELRLAAATDDILSNDLDVKLSLMNYMKNQDDVYETVVFTDTSGIVRAHTTTEHIGALDLSEREYFQSGMNGETAVSDILTSNSTGNRIIVIAAPVEDDNGDITGVLSASVNFDMLTEALLQEDGQTDAIVIDRHNVIQHHPTASYIDQTIEEAAFSQHEQNIVEQGRQTIGSSEFENNGKQGVIAYAPVHTAGLGLYLQTPMETILSAAEQLQLVLLITVAAASVIIILFAGVVASKISKPIQIITDKVKQVADGDVTEKTVNIHSRDEVGELASHVNKMTANLRDILSKAGQNAALVSTSSEQLHASSEQSSKSSEDITASMQQVASGAETQKQHAQENAAAIDDMAQGIEQMAASATDVSQASHDTLKKAEEGGQTVQDTYNKMETIQTAVQESNKVNQSLTKRSQEIESIVNVISDISEQTNLLALNAAIEAARAGEHGKGFAVVAEEVRKLAAESQQSSKQIADIIGDIQRDMQQSASAAEHVSSEVDEGLELVHETKQRFEDIQTSTTDVAEHMDTIASASEQLSATSEEMAAAFSEMSRISEETSASTQSVAAASEEQVASMQEVDAAAQSLREMAVELNHALARFTLEK</sequence>
<evidence type="ECO:0000256" key="3">
    <source>
        <dbReference type="ARBA" id="ARBA00022500"/>
    </source>
</evidence>
<evidence type="ECO:0000256" key="9">
    <source>
        <dbReference type="PROSITE-ProRule" id="PRU00284"/>
    </source>
</evidence>
<evidence type="ECO:0000259" key="12">
    <source>
        <dbReference type="PROSITE" id="PS50111"/>
    </source>
</evidence>
<dbReference type="EMBL" id="FNDK01000028">
    <property type="protein sequence ID" value="SDI25292.1"/>
    <property type="molecule type" value="Genomic_DNA"/>
</dbReference>
<dbReference type="InterPro" id="IPR033479">
    <property type="entry name" value="dCache_1"/>
</dbReference>
<evidence type="ECO:0000313" key="14">
    <source>
        <dbReference type="EMBL" id="SDI25292.1"/>
    </source>
</evidence>